<sequence>MVIVQASLVPMSPPHHSSTMQGINLDGLPNNQIKLTNVSIVRLRKGGKRFEIACYKNKVMEWRNGVEKDLGEVMQIDNVFLNVSKGQAANKDDLMKCFKTDSQNDIILEILKKGELQVGERERSSMLEGMYRDIATTVAEKCVNPETKRPYTVTMIEKAMADLHLSVNPSRSVKSQALDVIKQLLEKKTIPIARAQMRVRVIVPSKDGKRIKERLMAMIASKEDEDLGENYEWICLIDPGQFRAVNELLQSETKGKGQLEMLSLMETKQGDETF</sequence>
<evidence type="ECO:0000256" key="7">
    <source>
        <dbReference type="ARBA" id="ARBA00049708"/>
    </source>
</evidence>
<dbReference type="Pfam" id="PF09377">
    <property type="entry name" value="SBDS_domain_II"/>
    <property type="match status" value="1"/>
</dbReference>
<evidence type="ECO:0000259" key="10">
    <source>
        <dbReference type="Pfam" id="PF09377"/>
    </source>
</evidence>
<organism evidence="12 13">
    <name type="scientific">Lunasporangiospora selenospora</name>
    <dbReference type="NCBI Taxonomy" id="979761"/>
    <lineage>
        <taxon>Eukaryota</taxon>
        <taxon>Fungi</taxon>
        <taxon>Fungi incertae sedis</taxon>
        <taxon>Mucoromycota</taxon>
        <taxon>Mortierellomycotina</taxon>
        <taxon>Mortierellomycetes</taxon>
        <taxon>Mortierellales</taxon>
        <taxon>Mortierellaceae</taxon>
        <taxon>Lunasporangiospora</taxon>
    </lineage>
</organism>
<evidence type="ECO:0000259" key="11">
    <source>
        <dbReference type="Pfam" id="PF20268"/>
    </source>
</evidence>
<comment type="similarity">
    <text evidence="3">Belongs to the SDO1/SBDS family.</text>
</comment>
<keyword evidence="6" id="KW-0539">Nucleus</keyword>
<evidence type="ECO:0000313" key="13">
    <source>
        <dbReference type="Proteomes" id="UP000780801"/>
    </source>
</evidence>
<comment type="caution">
    <text evidence="12">The sequence shown here is derived from an EMBL/GenBank/DDBJ whole genome shotgun (WGS) entry which is preliminary data.</text>
</comment>
<dbReference type="AlphaFoldDB" id="A0A9P6FWJ7"/>
<dbReference type="NCBIfam" id="TIGR00291">
    <property type="entry name" value="RNA_SBDS"/>
    <property type="match status" value="1"/>
</dbReference>
<accession>A0A9P6FWJ7</accession>
<dbReference type="InterPro" id="IPR002140">
    <property type="entry name" value="Sdo1/SBDS"/>
</dbReference>
<keyword evidence="5" id="KW-0690">Ribosome biogenesis</keyword>
<feature type="domain" description="Ribosome maturation protein SDO1/SBDS C-terminal" evidence="11">
    <location>
        <begin position="197"/>
        <end position="264"/>
    </location>
</feature>
<evidence type="ECO:0000256" key="6">
    <source>
        <dbReference type="ARBA" id="ARBA00023242"/>
    </source>
</evidence>
<evidence type="ECO:0000256" key="4">
    <source>
        <dbReference type="ARBA" id="ARBA00022490"/>
    </source>
</evidence>
<dbReference type="Pfam" id="PF01172">
    <property type="entry name" value="SBDS_N"/>
    <property type="match status" value="1"/>
</dbReference>
<evidence type="ECO:0000313" key="12">
    <source>
        <dbReference type="EMBL" id="KAF9583173.1"/>
    </source>
</evidence>
<comment type="subunit">
    <text evidence="7">Associates with the 60S ribosomal subunit.</text>
</comment>
<dbReference type="GO" id="GO:0042256">
    <property type="term" value="P:cytosolic ribosome assembly"/>
    <property type="evidence" value="ECO:0007669"/>
    <property type="project" value="InterPro"/>
</dbReference>
<dbReference type="InterPro" id="IPR019783">
    <property type="entry name" value="SDO1/SBDS_N"/>
</dbReference>
<dbReference type="Gene3D" id="1.10.10.900">
    <property type="entry name" value="SBDS protein C-terminal domain, subdomain 1"/>
    <property type="match status" value="1"/>
</dbReference>
<evidence type="ECO:0000256" key="5">
    <source>
        <dbReference type="ARBA" id="ARBA00022517"/>
    </source>
</evidence>
<feature type="domain" description="Ribosome maturation protein SDO1/SBDS N-terminal" evidence="9">
    <location>
        <begin position="37"/>
        <end position="123"/>
    </location>
</feature>
<dbReference type="InterPro" id="IPR036786">
    <property type="entry name" value="Ribosome_mat_SBDS_N_sf"/>
</dbReference>
<comment type="subcellular location">
    <subcellularLocation>
        <location evidence="2">Cytoplasm</location>
    </subcellularLocation>
    <subcellularLocation>
        <location evidence="1">Nucleus</location>
    </subcellularLocation>
</comment>
<dbReference type="Gene3D" id="3.30.70.240">
    <property type="match status" value="1"/>
</dbReference>
<dbReference type="FunFam" id="3.30.1250.10:FF:000001">
    <property type="entry name" value="SBDS, ribosome maturation factor"/>
    <property type="match status" value="1"/>
</dbReference>
<dbReference type="InterPro" id="IPR037188">
    <property type="entry name" value="Sdo1/SBDS_central_sf"/>
</dbReference>
<feature type="domain" description="Ribosome maturation protein SDO1/SBDS central" evidence="10">
    <location>
        <begin position="132"/>
        <end position="195"/>
    </location>
</feature>
<keyword evidence="4" id="KW-0963">Cytoplasm</keyword>
<evidence type="ECO:0000256" key="3">
    <source>
        <dbReference type="ARBA" id="ARBA00007433"/>
    </source>
</evidence>
<protein>
    <recommendedName>
        <fullName evidence="8">Ribosome maturation protein SDO1</fullName>
    </recommendedName>
</protein>
<dbReference type="EMBL" id="JAABOA010000787">
    <property type="protein sequence ID" value="KAF9583173.1"/>
    <property type="molecule type" value="Genomic_DNA"/>
</dbReference>
<dbReference type="OrthoDB" id="10253092at2759"/>
<name>A0A9P6FWJ7_9FUNG</name>
<proteinExistence type="inferred from homology"/>
<dbReference type="PANTHER" id="PTHR10927">
    <property type="entry name" value="RIBOSOME MATURATION PROTEIN SBDS"/>
    <property type="match status" value="1"/>
</dbReference>
<evidence type="ECO:0000256" key="2">
    <source>
        <dbReference type="ARBA" id="ARBA00004496"/>
    </source>
</evidence>
<dbReference type="GO" id="GO:0005737">
    <property type="term" value="C:cytoplasm"/>
    <property type="evidence" value="ECO:0007669"/>
    <property type="project" value="UniProtKB-SubCell"/>
</dbReference>
<dbReference type="InterPro" id="IPR018978">
    <property type="entry name" value="SDO1/SBDS_central"/>
</dbReference>
<dbReference type="GO" id="GO:0005634">
    <property type="term" value="C:nucleus"/>
    <property type="evidence" value="ECO:0007669"/>
    <property type="project" value="UniProtKB-SubCell"/>
</dbReference>
<dbReference type="FunFam" id="1.10.10.900:FF:000001">
    <property type="entry name" value="SBDS, ribosome maturation factor"/>
    <property type="match status" value="1"/>
</dbReference>
<evidence type="ECO:0000256" key="1">
    <source>
        <dbReference type="ARBA" id="ARBA00004123"/>
    </source>
</evidence>
<reference evidence="12" key="1">
    <citation type="journal article" date="2020" name="Fungal Divers.">
        <title>Resolving the Mortierellaceae phylogeny through synthesis of multi-gene phylogenetics and phylogenomics.</title>
        <authorList>
            <person name="Vandepol N."/>
            <person name="Liber J."/>
            <person name="Desiro A."/>
            <person name="Na H."/>
            <person name="Kennedy M."/>
            <person name="Barry K."/>
            <person name="Grigoriev I.V."/>
            <person name="Miller A.N."/>
            <person name="O'Donnell K."/>
            <person name="Stajich J.E."/>
            <person name="Bonito G."/>
        </authorList>
    </citation>
    <scope>NUCLEOTIDE SEQUENCE</scope>
    <source>
        <strain evidence="12">KOD1015</strain>
    </source>
</reference>
<dbReference type="Gene3D" id="3.30.1250.10">
    <property type="entry name" value="Ribosome maturation protein SBDS, N-terminal domain"/>
    <property type="match status" value="1"/>
</dbReference>
<evidence type="ECO:0000259" key="9">
    <source>
        <dbReference type="Pfam" id="PF01172"/>
    </source>
</evidence>
<dbReference type="SUPFAM" id="SSF109728">
    <property type="entry name" value="Hypothetical protein AF0491, middle domain"/>
    <property type="match status" value="1"/>
</dbReference>
<keyword evidence="13" id="KW-1185">Reference proteome</keyword>
<evidence type="ECO:0000256" key="8">
    <source>
        <dbReference type="ARBA" id="ARBA00071414"/>
    </source>
</evidence>
<dbReference type="Proteomes" id="UP000780801">
    <property type="component" value="Unassembled WGS sequence"/>
</dbReference>
<dbReference type="PANTHER" id="PTHR10927:SF1">
    <property type="entry name" value="RIBOSOME MATURATION PROTEIN SBDS"/>
    <property type="match status" value="1"/>
</dbReference>
<dbReference type="InterPro" id="IPR039100">
    <property type="entry name" value="Sdo1/SBDS-like"/>
</dbReference>
<dbReference type="Pfam" id="PF20268">
    <property type="entry name" value="SBDS_C"/>
    <property type="match status" value="1"/>
</dbReference>
<dbReference type="SUPFAM" id="SSF89895">
    <property type="entry name" value="FYSH domain"/>
    <property type="match status" value="1"/>
</dbReference>
<dbReference type="InterPro" id="IPR046928">
    <property type="entry name" value="SDO1/SBDS_C"/>
</dbReference>
<gene>
    <name evidence="12" type="ORF">BGW38_010093</name>
</gene>